<reference evidence="2" key="1">
    <citation type="submission" date="2015-06" db="UniProtKB">
        <authorList>
            <consortium name="EnsemblPlants"/>
        </authorList>
    </citation>
    <scope>IDENTIFICATION</scope>
</reference>
<organism evidence="2 3">
    <name type="scientific">Oryza glaberrima</name>
    <name type="common">African rice</name>
    <dbReference type="NCBI Taxonomy" id="4538"/>
    <lineage>
        <taxon>Eukaryota</taxon>
        <taxon>Viridiplantae</taxon>
        <taxon>Streptophyta</taxon>
        <taxon>Embryophyta</taxon>
        <taxon>Tracheophyta</taxon>
        <taxon>Spermatophyta</taxon>
        <taxon>Magnoliopsida</taxon>
        <taxon>Liliopsida</taxon>
        <taxon>Poales</taxon>
        <taxon>Poaceae</taxon>
        <taxon>BOP clade</taxon>
        <taxon>Oryzoideae</taxon>
        <taxon>Oryzeae</taxon>
        <taxon>Oryzinae</taxon>
        <taxon>Oryza</taxon>
    </lineage>
</organism>
<name>I1QV62_ORYGL</name>
<evidence type="ECO:0000313" key="2">
    <source>
        <dbReference type="EnsemblPlants" id="ORGLA10G0109500.1"/>
    </source>
</evidence>
<evidence type="ECO:0000256" key="1">
    <source>
        <dbReference type="SAM" id="MobiDB-lite"/>
    </source>
</evidence>
<dbReference type="Gramene" id="ORGLA10G0109500.1">
    <property type="protein sequence ID" value="ORGLA10G0109500.1"/>
    <property type="gene ID" value="ORGLA10G0109500"/>
</dbReference>
<dbReference type="AlphaFoldDB" id="I1QV62"/>
<dbReference type="EnsemblPlants" id="ORGLA10G0109500.1">
    <property type="protein sequence ID" value="ORGLA10G0109500.1"/>
    <property type="gene ID" value="ORGLA10G0109500"/>
</dbReference>
<reference evidence="2 3" key="2">
    <citation type="submission" date="2018-04" db="EMBL/GenBank/DDBJ databases">
        <title>OglaRS2 (Oryza glaberrima Reference Sequence Version 2).</title>
        <authorList>
            <person name="Zhang J."/>
            <person name="Kudrna D."/>
            <person name="Lee S."/>
            <person name="Talag J."/>
            <person name="Rajasekar S."/>
            <person name="Wing R.A."/>
        </authorList>
    </citation>
    <scope>NUCLEOTIDE SEQUENCE [LARGE SCALE GENOMIC DNA]</scope>
    <source>
        <strain evidence="2 3">cv. IRGC 96717</strain>
    </source>
</reference>
<evidence type="ECO:0000313" key="3">
    <source>
        <dbReference type="Proteomes" id="UP000007306"/>
    </source>
</evidence>
<feature type="region of interest" description="Disordered" evidence="1">
    <location>
        <begin position="95"/>
        <end position="119"/>
    </location>
</feature>
<keyword evidence="3" id="KW-1185">Reference proteome</keyword>
<protein>
    <submittedName>
        <fullName evidence="2">Uncharacterized protein</fullName>
    </submittedName>
</protein>
<sequence length="119" mass="12849">MGAGRDRPCRDLNFLIATLSTRLLKNPTSRSLVKATLAGRGDGGGGEKSSLARPVLWRFRKEPSSHHSLGRRRRDLNDLPPMAALALRFGLAMRKSLEPSAPPPPECGDDAQGTLFSGD</sequence>
<dbReference type="Proteomes" id="UP000007306">
    <property type="component" value="Chromosome 10"/>
</dbReference>
<dbReference type="HOGENOM" id="CLU_2065170_0_0_1"/>
<proteinExistence type="predicted"/>
<accession>I1QV62</accession>